<feature type="compositionally biased region" description="Low complexity" evidence="13">
    <location>
        <begin position="251"/>
        <end position="263"/>
    </location>
</feature>
<comment type="similarity">
    <text evidence="2">Belongs to the AF4 family.</text>
</comment>
<keyword evidence="10" id="KW-0539">Nucleus</keyword>
<keyword evidence="7" id="KW-0805">Transcription regulation</keyword>
<feature type="compositionally biased region" description="Basic and acidic residues" evidence="13">
    <location>
        <begin position="476"/>
        <end position="512"/>
    </location>
</feature>
<keyword evidence="6" id="KW-0562">Pair-rule protein</keyword>
<evidence type="ECO:0000256" key="6">
    <source>
        <dbReference type="ARBA" id="ARBA00022788"/>
    </source>
</evidence>
<feature type="compositionally biased region" description="Basic and acidic residues" evidence="13">
    <location>
        <begin position="191"/>
        <end position="200"/>
    </location>
</feature>
<reference evidence="16" key="1">
    <citation type="submission" date="2022-11" db="UniProtKB">
        <authorList>
            <consortium name="WormBaseParasite"/>
        </authorList>
    </citation>
    <scope>IDENTIFICATION</scope>
</reference>
<keyword evidence="9" id="KW-0804">Transcription</keyword>
<proteinExistence type="inferred from homology"/>
<feature type="compositionally biased region" description="Basic and acidic residues" evidence="13">
    <location>
        <begin position="312"/>
        <end position="324"/>
    </location>
</feature>
<evidence type="ECO:0000256" key="4">
    <source>
        <dbReference type="ARBA" id="ARBA00022473"/>
    </source>
</evidence>
<dbReference type="GO" id="GO:0003677">
    <property type="term" value="F:DNA binding"/>
    <property type="evidence" value="ECO:0007669"/>
    <property type="project" value="UniProtKB-KW"/>
</dbReference>
<feature type="region of interest" description="Disordered" evidence="13">
    <location>
        <begin position="771"/>
        <end position="812"/>
    </location>
</feature>
<feature type="compositionally biased region" description="Polar residues" evidence="13">
    <location>
        <begin position="325"/>
        <end position="339"/>
    </location>
</feature>
<protein>
    <recommendedName>
        <fullName evidence="3">AF4/FMR2 family member lilli</fullName>
    </recommendedName>
    <alternativeName>
        <fullName evidence="12">Protein lilliputian</fullName>
    </alternativeName>
</protein>
<feature type="compositionally biased region" description="Basic and acidic residues" evidence="13">
    <location>
        <begin position="522"/>
        <end position="549"/>
    </location>
</feature>
<feature type="compositionally biased region" description="Polar residues" evidence="13">
    <location>
        <begin position="180"/>
        <end position="189"/>
    </location>
</feature>
<feature type="compositionally biased region" description="Low complexity" evidence="13">
    <location>
        <begin position="792"/>
        <end position="809"/>
    </location>
</feature>
<organism evidence="15 16">
    <name type="scientific">Ditylenchus dipsaci</name>
    <dbReference type="NCBI Taxonomy" id="166011"/>
    <lineage>
        <taxon>Eukaryota</taxon>
        <taxon>Metazoa</taxon>
        <taxon>Ecdysozoa</taxon>
        <taxon>Nematoda</taxon>
        <taxon>Chromadorea</taxon>
        <taxon>Rhabditida</taxon>
        <taxon>Tylenchina</taxon>
        <taxon>Tylenchomorpha</taxon>
        <taxon>Sphaerularioidea</taxon>
        <taxon>Anguinidae</taxon>
        <taxon>Anguininae</taxon>
        <taxon>Ditylenchus</taxon>
    </lineage>
</organism>
<feature type="domain" description="AF4/FMR2 C-terminal homology" evidence="14">
    <location>
        <begin position="638"/>
        <end position="888"/>
    </location>
</feature>
<keyword evidence="5" id="KW-0597">Phosphoprotein</keyword>
<comment type="function">
    <text evidence="11">Has a role in transcriptional regulation. Acts in parallel with the Ras/MAPK and the PI3K/PKB pathways in the control of cell identity and cellular growth. Essential for regulation of the cytoskeleton and cell growth but not for cell proliferation or growth rate. Required specifically for the microtubule-based basal transport of lipid droplets. Plays a partially redundant function downstream of Raf in cell fate specification in the developing eye. Pair-rule protein that regulates embryonic cellularization, gastrulation and segmentation.</text>
</comment>
<dbReference type="InterPro" id="IPR007797">
    <property type="entry name" value="AF4/FMR2"/>
</dbReference>
<dbReference type="AlphaFoldDB" id="A0A915EBA6"/>
<feature type="compositionally biased region" description="Basic residues" evidence="13">
    <location>
        <begin position="301"/>
        <end position="311"/>
    </location>
</feature>
<keyword evidence="4" id="KW-0217">Developmental protein</keyword>
<evidence type="ECO:0000256" key="5">
    <source>
        <dbReference type="ARBA" id="ARBA00022553"/>
    </source>
</evidence>
<evidence type="ECO:0000259" key="14">
    <source>
        <dbReference type="Pfam" id="PF18876"/>
    </source>
</evidence>
<feature type="compositionally biased region" description="Basic and acidic residues" evidence="13">
    <location>
        <begin position="343"/>
        <end position="366"/>
    </location>
</feature>
<evidence type="ECO:0000256" key="11">
    <source>
        <dbReference type="ARBA" id="ARBA00024653"/>
    </source>
</evidence>
<evidence type="ECO:0000256" key="12">
    <source>
        <dbReference type="ARBA" id="ARBA00032149"/>
    </source>
</evidence>
<feature type="compositionally biased region" description="Basic and acidic residues" evidence="13">
    <location>
        <begin position="416"/>
        <end position="427"/>
    </location>
</feature>
<dbReference type="PANTHER" id="PTHR10528:SF17">
    <property type="entry name" value="AF4_FMR2 FAMILY MEMBER LILLI"/>
    <property type="match status" value="1"/>
</dbReference>
<sequence length="900" mass="100170">MGCSFLHTPTVLHPLRLSHAGQKKKKERHPFALTTKQERWLTELENIRCKLRPSKDASDVKKRLDSVFGSYNQFSELIVKPGFNSPSIYGVAPIPMSPMINGCASHFSSAKTSLTSNDCFVEQQSCSTSSSYAPLDTKKDLERVPTEKVLQSMQSLVSHEPLSKLDCSVNMNCVVKNPAPVSQPTSNGSIEKYKKESEHRKPAKPVTPPPVIKQETKKKEAELFGDLFGDEDSNSDKSTNDESTTIQAKQKPAIKNSAKAIIASKEEADQLNSSSPRIVLKIPRAASNSSLSTLEGGKKESKSKHKKHKSDKHREDHIKKEKVENVSNELPSAPQTSNEDFGEEVKKEQPKSSKEDFDAGVKKEQEDAVAPPGIQELEKRDTDSRLSMADVEQILEQFKHVSPLLSPIPQISPPTRLEDNESEHGCEPHASTSAGRPDQQVPRNCQLNLSDLSPKRWQRLNSKWQNLVSGDQPKPTSEKVPSDPKPPMDDEPKMKKDPIKTEIICKEEDLPKKVIQPIAATAKEKTEKKESSKSKKEEKAKIPKFRHPENVPAEPVASTSTTTSAAASEEKPKSQSQPKVKQEPVIAKEPPTSATISNPFSKWDTKEDNKSSAHNSKPSTSSDPAERCMPTTKASLEKVELAKQTVGHYQKLAKSIKHKADIERDRIRKAIYYLESVVYFIMSSHASLQKPSESGNLEHQILSEVSIFLKSTTSNFIESKTESNHLNHFRSRVKTISLLVQASLTYHLFQIKSLQAQNNFKALTQYEKDPNSAHQQLKATKTSGGDSVGGCSNTTPSPASSTPSSNRSNSGKETITLPADVYSLLFNQNKILNHLMWAHKMWRDTFASMSSSNKAFVANLNKLCGELKLDTELKDVAVWLLTSVKWMCREYEERLKASTK</sequence>
<feature type="compositionally biased region" description="Polar residues" evidence="13">
    <location>
        <begin position="441"/>
        <end position="451"/>
    </location>
</feature>
<comment type="subcellular location">
    <subcellularLocation>
        <location evidence="1">Nucleus</location>
    </subcellularLocation>
</comment>
<accession>A0A915EBA6</accession>
<evidence type="ECO:0000256" key="2">
    <source>
        <dbReference type="ARBA" id="ARBA00007354"/>
    </source>
</evidence>
<name>A0A915EBA6_9BILA</name>
<evidence type="ECO:0000256" key="9">
    <source>
        <dbReference type="ARBA" id="ARBA00023163"/>
    </source>
</evidence>
<evidence type="ECO:0000256" key="10">
    <source>
        <dbReference type="ARBA" id="ARBA00023242"/>
    </source>
</evidence>
<evidence type="ECO:0000256" key="1">
    <source>
        <dbReference type="ARBA" id="ARBA00004123"/>
    </source>
</evidence>
<evidence type="ECO:0000256" key="8">
    <source>
        <dbReference type="ARBA" id="ARBA00023125"/>
    </source>
</evidence>
<feature type="region of interest" description="Disordered" evidence="13">
    <location>
        <begin position="399"/>
        <end position="629"/>
    </location>
</feature>
<feature type="compositionally biased region" description="Polar residues" evidence="13">
    <location>
        <begin position="772"/>
        <end position="785"/>
    </location>
</feature>
<dbReference type="PANTHER" id="PTHR10528">
    <property type="entry name" value="AF4/FMR2 FAMILY MEMBER"/>
    <property type="match status" value="1"/>
</dbReference>
<dbReference type="WBParaSite" id="jg4520">
    <property type="protein sequence ID" value="jg4520"/>
    <property type="gene ID" value="jg4520"/>
</dbReference>
<feature type="compositionally biased region" description="Polar residues" evidence="13">
    <location>
        <begin position="459"/>
        <end position="469"/>
    </location>
</feature>
<evidence type="ECO:0000313" key="15">
    <source>
        <dbReference type="Proteomes" id="UP000887574"/>
    </source>
</evidence>
<dbReference type="Proteomes" id="UP000887574">
    <property type="component" value="Unplaced"/>
</dbReference>
<feature type="region of interest" description="Disordered" evidence="13">
    <location>
        <begin position="177"/>
        <end position="385"/>
    </location>
</feature>
<evidence type="ECO:0000256" key="3">
    <source>
        <dbReference type="ARBA" id="ARBA00021888"/>
    </source>
</evidence>
<feature type="compositionally biased region" description="Polar residues" evidence="13">
    <location>
        <begin position="612"/>
        <end position="623"/>
    </location>
</feature>
<evidence type="ECO:0000256" key="7">
    <source>
        <dbReference type="ARBA" id="ARBA00023015"/>
    </source>
</evidence>
<dbReference type="GO" id="GO:0010468">
    <property type="term" value="P:regulation of gene expression"/>
    <property type="evidence" value="ECO:0007669"/>
    <property type="project" value="InterPro"/>
</dbReference>
<evidence type="ECO:0000256" key="13">
    <source>
        <dbReference type="SAM" id="MobiDB-lite"/>
    </source>
</evidence>
<evidence type="ECO:0000313" key="16">
    <source>
        <dbReference type="WBParaSite" id="jg4520"/>
    </source>
</evidence>
<dbReference type="InterPro" id="IPR043640">
    <property type="entry name" value="AF4/FMR2_CHD"/>
</dbReference>
<keyword evidence="15" id="KW-1185">Reference proteome</keyword>
<feature type="compositionally biased region" description="Low complexity" evidence="13">
    <location>
        <begin position="557"/>
        <end position="567"/>
    </location>
</feature>
<dbReference type="Pfam" id="PF18876">
    <property type="entry name" value="AFF4_CHD"/>
    <property type="match status" value="1"/>
</dbReference>
<keyword evidence="8" id="KW-0238">DNA-binding</keyword>
<dbReference type="GO" id="GO:0032783">
    <property type="term" value="C:super elongation complex"/>
    <property type="evidence" value="ECO:0007669"/>
    <property type="project" value="TreeGrafter"/>
</dbReference>
<dbReference type="GO" id="GO:0007366">
    <property type="term" value="P:periodic partitioning by pair rule gene"/>
    <property type="evidence" value="ECO:0007669"/>
    <property type="project" value="UniProtKB-KW"/>
</dbReference>